<organism evidence="4 5">
    <name type="scientific">Eiseniibacteriota bacterium</name>
    <dbReference type="NCBI Taxonomy" id="2212470"/>
    <lineage>
        <taxon>Bacteria</taxon>
        <taxon>Candidatus Eiseniibacteriota</taxon>
    </lineage>
</organism>
<comment type="caution">
    <text evidence="4">The sequence shown here is derived from an EMBL/GenBank/DDBJ whole genome shotgun (WGS) entry which is preliminary data.</text>
</comment>
<accession>A0A933SDE0</accession>
<dbReference type="InterPro" id="IPR015590">
    <property type="entry name" value="Aldehyde_DH_dom"/>
</dbReference>
<dbReference type="InterPro" id="IPR016162">
    <property type="entry name" value="Ald_DH_N"/>
</dbReference>
<evidence type="ECO:0000256" key="1">
    <source>
        <dbReference type="ARBA" id="ARBA00023002"/>
    </source>
</evidence>
<dbReference type="EMBL" id="JACRIW010000048">
    <property type="protein sequence ID" value="MBI5169326.1"/>
    <property type="molecule type" value="Genomic_DNA"/>
</dbReference>
<dbReference type="Proteomes" id="UP000696931">
    <property type="component" value="Unassembled WGS sequence"/>
</dbReference>
<dbReference type="GO" id="GO:0008774">
    <property type="term" value="F:acetaldehyde dehydrogenase (acetylating) activity"/>
    <property type="evidence" value="ECO:0007669"/>
    <property type="project" value="InterPro"/>
</dbReference>
<protein>
    <submittedName>
        <fullName evidence="4">Aldehyde dehydrogenase EutE</fullName>
    </submittedName>
</protein>
<keyword evidence="1" id="KW-0560">Oxidoreductase</keyword>
<evidence type="ECO:0000313" key="4">
    <source>
        <dbReference type="EMBL" id="MBI5169326.1"/>
    </source>
</evidence>
<keyword evidence="2" id="KW-0520">NAD</keyword>
<dbReference type="InterPro" id="IPR012408">
    <property type="entry name" value="Acetald_propionald_DH-rel"/>
</dbReference>
<proteinExistence type="predicted"/>
<dbReference type="InterPro" id="IPR016161">
    <property type="entry name" value="Ald_DH/histidinol_DH"/>
</dbReference>
<gene>
    <name evidence="4" type="ORF">HZA61_07560</name>
</gene>
<dbReference type="InterPro" id="IPR016163">
    <property type="entry name" value="Ald_DH_C"/>
</dbReference>
<dbReference type="AlphaFoldDB" id="A0A933SDE0"/>
<dbReference type="Pfam" id="PF00171">
    <property type="entry name" value="Aldedh"/>
    <property type="match status" value="1"/>
</dbReference>
<sequence length="469" mass="50704">MSLDPHRIQTIVADVLDQIERAGGDGAQPLGVHATLDEAVAAARRSFEAFREVPLETRARIIASIRAAMLAHLDTLATLAVEETGLGRVEDKIVKNRLVIEKTPGTEDIEASVWTGDHGLTLVERAPYGVIGVITPVTNPSDTIINNGISMIAGGNVAVFCPHPSARRISTFTIDQMNRAARRAGAPLPLLHSVAEPTIDVAKALLQHRGTRLNVVTGGPAVVKEAMASGKKSICAGPGNPPSVVDETADLEQAARDLVMGASLDNNIICVDEKEIVCVSIVADRLKELMSRSGAVILQPHQTEQLRKMVLEYEKGPRRHGGVNKKYVGKNVDVILRDAGIPCDASKRLAVCEVDGDHPFLWTELMMPILPLVRVRNADEGIDFAVEVEHGYRHTASMHSRNIDMLSKMARAMDCSIFVKNGPHASGLGWNGEGPTSFTIASPTGEGMTTARSFTRLRRCTLKDRFRIV</sequence>
<dbReference type="Gene3D" id="3.40.605.10">
    <property type="entry name" value="Aldehyde Dehydrogenase, Chain A, domain 1"/>
    <property type="match status" value="1"/>
</dbReference>
<dbReference type="CDD" id="cd07121">
    <property type="entry name" value="ALDH_EutE"/>
    <property type="match status" value="1"/>
</dbReference>
<dbReference type="SUPFAM" id="SSF53720">
    <property type="entry name" value="ALDH-like"/>
    <property type="match status" value="1"/>
</dbReference>
<reference evidence="4" key="1">
    <citation type="submission" date="2020-07" db="EMBL/GenBank/DDBJ databases">
        <title>Huge and variable diversity of episymbiotic CPR bacteria and DPANN archaea in groundwater ecosystems.</title>
        <authorList>
            <person name="He C.Y."/>
            <person name="Keren R."/>
            <person name="Whittaker M."/>
            <person name="Farag I.F."/>
            <person name="Doudna J."/>
            <person name="Cate J.H.D."/>
            <person name="Banfield J.F."/>
        </authorList>
    </citation>
    <scope>NUCLEOTIDE SEQUENCE</scope>
    <source>
        <strain evidence="4">NC_groundwater_1813_Pr3_B-0.1um_71_17</strain>
    </source>
</reference>
<feature type="domain" description="Aldehyde dehydrogenase" evidence="3">
    <location>
        <begin position="33"/>
        <end position="423"/>
    </location>
</feature>
<evidence type="ECO:0000313" key="5">
    <source>
        <dbReference type="Proteomes" id="UP000696931"/>
    </source>
</evidence>
<name>A0A933SDE0_UNCEI</name>
<dbReference type="NCBIfam" id="NF011927">
    <property type="entry name" value="PRK15398.1"/>
    <property type="match status" value="1"/>
</dbReference>
<evidence type="ECO:0000259" key="3">
    <source>
        <dbReference type="Pfam" id="PF00171"/>
    </source>
</evidence>
<evidence type="ECO:0000256" key="2">
    <source>
        <dbReference type="ARBA" id="ARBA00023027"/>
    </source>
</evidence>
<dbReference type="PIRSF" id="PIRSF036410">
    <property type="entry name" value="EutE_PduP"/>
    <property type="match status" value="1"/>
</dbReference>
<dbReference type="PANTHER" id="PTHR11699">
    <property type="entry name" value="ALDEHYDE DEHYDROGENASE-RELATED"/>
    <property type="match status" value="1"/>
</dbReference>
<dbReference type="Gene3D" id="3.40.309.10">
    <property type="entry name" value="Aldehyde Dehydrogenase, Chain A, domain 2"/>
    <property type="match status" value="1"/>
</dbReference>